<gene>
    <name evidence="1" type="ORF">ERS007688_01226</name>
    <name evidence="2" type="ORF">ERS007703_00805</name>
    <name evidence="4" type="ORF">ERS007720_05000</name>
    <name evidence="3" type="ORF">ERS007739_01632</name>
</gene>
<evidence type="ECO:0000313" key="8">
    <source>
        <dbReference type="Proteomes" id="UP000046947"/>
    </source>
</evidence>
<dbReference type="Proteomes" id="UP000038802">
    <property type="component" value="Unassembled WGS sequence"/>
</dbReference>
<dbReference type="Proteomes" id="UP000044938">
    <property type="component" value="Unassembled WGS sequence"/>
</dbReference>
<reference evidence="3" key="1">
    <citation type="submission" date="2015-03" db="EMBL/GenBank/DDBJ databases">
        <authorList>
            <consortium name="Pathogen Informatics"/>
            <person name="Murphy D."/>
        </authorList>
    </citation>
    <scope>NUCLEOTIDE SEQUENCE</scope>
    <source>
        <strain evidence="3">N09902308</strain>
    </source>
</reference>
<evidence type="ECO:0000313" key="2">
    <source>
        <dbReference type="EMBL" id="COV20277.1"/>
    </source>
</evidence>
<evidence type="ECO:0000313" key="7">
    <source>
        <dbReference type="Proteomes" id="UP000044938"/>
    </source>
</evidence>
<reference evidence="5 6" key="2">
    <citation type="submission" date="2015-03" db="EMBL/GenBank/DDBJ databases">
        <authorList>
            <consortium name="Pathogen Informatics"/>
        </authorList>
    </citation>
    <scope>NUCLEOTIDE SEQUENCE [LARGE SCALE GENOMIC DNA]</scope>
    <source>
        <strain evidence="1 8">H09601792</strain>
        <strain evidence="5">K00500041</strain>
        <strain evidence="4 7">M09401471</strain>
        <strain evidence="6">N09902308</strain>
    </source>
</reference>
<evidence type="ECO:0000313" key="6">
    <source>
        <dbReference type="Proteomes" id="UP000039021"/>
    </source>
</evidence>
<accession>A0A0T9FQE8</accession>
<dbReference type="Proteomes" id="UP000039021">
    <property type="component" value="Unassembled WGS sequence"/>
</dbReference>
<name>A0A0T9FQE8_MYCTX</name>
<dbReference type="EMBL" id="CSAJ01001364">
    <property type="protein sequence ID" value="COX91322.1"/>
    <property type="molecule type" value="Genomic_DNA"/>
</dbReference>
<evidence type="ECO:0000313" key="3">
    <source>
        <dbReference type="EMBL" id="COX70751.1"/>
    </source>
</evidence>
<dbReference type="EMBL" id="CSAE01000055">
    <property type="protein sequence ID" value="COV20277.1"/>
    <property type="molecule type" value="Genomic_DNA"/>
</dbReference>
<dbReference type="EMBL" id="CFOH01000148">
    <property type="protein sequence ID" value="CFE48812.1"/>
    <property type="molecule type" value="Genomic_DNA"/>
</dbReference>
<dbReference type="EMBL" id="CSBK01000651">
    <property type="protein sequence ID" value="COX70751.1"/>
    <property type="molecule type" value="Genomic_DNA"/>
</dbReference>
<organism evidence="2 5">
    <name type="scientific">Mycobacterium tuberculosis</name>
    <dbReference type="NCBI Taxonomy" id="1773"/>
    <lineage>
        <taxon>Bacteria</taxon>
        <taxon>Bacillati</taxon>
        <taxon>Actinomycetota</taxon>
        <taxon>Actinomycetes</taxon>
        <taxon>Mycobacteriales</taxon>
        <taxon>Mycobacteriaceae</taxon>
        <taxon>Mycobacterium</taxon>
        <taxon>Mycobacterium tuberculosis complex</taxon>
    </lineage>
</organism>
<evidence type="ECO:0000313" key="1">
    <source>
        <dbReference type="EMBL" id="CFE48812.1"/>
    </source>
</evidence>
<proteinExistence type="predicted"/>
<protein>
    <submittedName>
        <fullName evidence="2">Uncharacterized protein</fullName>
    </submittedName>
</protein>
<dbReference type="AlphaFoldDB" id="A0A0T9FQE8"/>
<evidence type="ECO:0000313" key="5">
    <source>
        <dbReference type="Proteomes" id="UP000038802"/>
    </source>
</evidence>
<reference evidence="2" key="3">
    <citation type="submission" date="2015-03" db="EMBL/GenBank/DDBJ databases">
        <authorList>
            <person name="Murphy D."/>
        </authorList>
    </citation>
    <scope>NUCLEOTIDE SEQUENCE [LARGE SCALE GENOMIC DNA]</scope>
    <source>
        <strain evidence="2">K00500041</strain>
    </source>
</reference>
<evidence type="ECO:0000313" key="4">
    <source>
        <dbReference type="EMBL" id="COX91322.1"/>
    </source>
</evidence>
<sequence length="90" mass="9261">MGVVVGGLAWRDGVGAVGGGGVGDVGKVGHRIVASLELRLITHLVAVKVIAAVDWARHAHAAAVDGDNGVAAEHIDARVCQPDRQLRRRG</sequence>
<dbReference type="Proteomes" id="UP000046947">
    <property type="component" value="Unassembled WGS sequence"/>
</dbReference>